<dbReference type="InterPro" id="IPR012422">
    <property type="entry name" value="Cyt_c_oxidase_su4_bac-aa3"/>
</dbReference>
<feature type="domain" description="Cytochrome c oxidase subunit IV bacterial aa3 type" evidence="2">
    <location>
        <begin position="12"/>
        <end position="45"/>
    </location>
</feature>
<sequence>MAMAGNDDNKFDMEGHKKTFRGFTRLLTWSTAVIAVVLALMALFLV</sequence>
<keyword evidence="1" id="KW-0472">Membrane</keyword>
<evidence type="ECO:0000256" key="1">
    <source>
        <dbReference type="SAM" id="Phobius"/>
    </source>
</evidence>
<evidence type="ECO:0000313" key="3">
    <source>
        <dbReference type="EMBL" id="MBK1668853.1"/>
    </source>
</evidence>
<evidence type="ECO:0000313" key="4">
    <source>
        <dbReference type="Proteomes" id="UP001296873"/>
    </source>
</evidence>
<keyword evidence="4" id="KW-1185">Reference proteome</keyword>
<accession>A0ABS1DH60</accession>
<dbReference type="SUPFAM" id="SSF81469">
    <property type="entry name" value="Bacterial aa3 type cytochrome c oxidase subunit IV"/>
    <property type="match status" value="1"/>
</dbReference>
<dbReference type="RefSeq" id="WP_200341176.1">
    <property type="nucleotide sequence ID" value="NZ_NRRL01000032.1"/>
</dbReference>
<keyword evidence="1" id="KW-0812">Transmembrane</keyword>
<gene>
    <name evidence="3" type="ORF">CKO28_12505</name>
</gene>
<dbReference type="EMBL" id="NRRL01000032">
    <property type="protein sequence ID" value="MBK1668853.1"/>
    <property type="molecule type" value="Genomic_DNA"/>
</dbReference>
<reference evidence="3 4" key="1">
    <citation type="journal article" date="2020" name="Microorganisms">
        <title>Osmotic Adaptation and Compatible Solute Biosynthesis of Phototrophic Bacteria as Revealed from Genome Analyses.</title>
        <authorList>
            <person name="Imhoff J.F."/>
            <person name="Rahn T."/>
            <person name="Kunzel S."/>
            <person name="Keller A."/>
            <person name="Neulinger S.C."/>
        </authorList>
    </citation>
    <scope>NUCLEOTIDE SEQUENCE [LARGE SCALE GENOMIC DNA]</scope>
    <source>
        <strain evidence="3 4">DSM 9895</strain>
    </source>
</reference>
<feature type="transmembrane region" description="Helical" evidence="1">
    <location>
        <begin position="26"/>
        <end position="45"/>
    </location>
</feature>
<organism evidence="3 4">
    <name type="scientific">Rhodovibrio sodomensis</name>
    <dbReference type="NCBI Taxonomy" id="1088"/>
    <lineage>
        <taxon>Bacteria</taxon>
        <taxon>Pseudomonadati</taxon>
        <taxon>Pseudomonadota</taxon>
        <taxon>Alphaproteobacteria</taxon>
        <taxon>Rhodospirillales</taxon>
        <taxon>Rhodovibrionaceae</taxon>
        <taxon>Rhodovibrio</taxon>
    </lineage>
</organism>
<dbReference type="InterPro" id="IPR036596">
    <property type="entry name" value="Cyt-C_aa3_sf"/>
</dbReference>
<name>A0ABS1DH60_9PROT</name>
<dbReference type="Pfam" id="PF07835">
    <property type="entry name" value="COX4_pro_2"/>
    <property type="match status" value="1"/>
</dbReference>
<dbReference type="Gene3D" id="1.20.5.160">
    <property type="entry name" value="Bacterial aa3 type cytochrome c oxidase subunit IV"/>
    <property type="match status" value="1"/>
</dbReference>
<proteinExistence type="predicted"/>
<comment type="caution">
    <text evidence="3">The sequence shown here is derived from an EMBL/GenBank/DDBJ whole genome shotgun (WGS) entry which is preliminary data.</text>
</comment>
<evidence type="ECO:0000259" key="2">
    <source>
        <dbReference type="Pfam" id="PF07835"/>
    </source>
</evidence>
<keyword evidence="1" id="KW-1133">Transmembrane helix</keyword>
<protein>
    <recommendedName>
        <fullName evidence="2">Cytochrome c oxidase subunit IV bacterial aa3 type domain-containing protein</fullName>
    </recommendedName>
</protein>
<dbReference type="Proteomes" id="UP001296873">
    <property type="component" value="Unassembled WGS sequence"/>
</dbReference>